<dbReference type="EMBL" id="NIRJ01000001">
    <property type="protein sequence ID" value="PHH97495.1"/>
    <property type="molecule type" value="Genomic_DNA"/>
</dbReference>
<reference evidence="1 2" key="1">
    <citation type="submission" date="2017-06" db="EMBL/GenBank/DDBJ databases">
        <title>Draft genome sequence of Fusobacterium nucleatum subsp. polymorphum KCOM 1002 (=ChDC F175).</title>
        <authorList>
            <person name="Kook J.-K."/>
            <person name="Park S.-N."/>
            <person name="Lim Y.K."/>
            <person name="Roh H."/>
        </authorList>
    </citation>
    <scope>NUCLEOTIDE SEQUENCE [LARGE SCALE GENOMIC DNA]</scope>
    <source>
        <strain evidence="2">KCOM 1002 (ChDC F175)</strain>
    </source>
</reference>
<sequence>MGTSIKLNNNCDIVFDENGVCELVDGVEDIIQAIRVELEQNKEQWVLNVLYGVPYLNKENKGLLQIKNNQSKIIQELIKTISKYEEVEKIQSIEFVENRIVAKIKIKGEIYTL</sequence>
<accession>A0A2C6ATE8</accession>
<dbReference type="InterPro" id="IPR020288">
    <property type="entry name" value="Sheath_initiator"/>
</dbReference>
<evidence type="ECO:0008006" key="3">
    <source>
        <dbReference type="Google" id="ProtNLM"/>
    </source>
</evidence>
<dbReference type="AlphaFoldDB" id="A0A2C6ATE8"/>
<dbReference type="Proteomes" id="UP000225199">
    <property type="component" value="Unassembled WGS sequence"/>
</dbReference>
<name>A0A2C6ATE8_FUSNP</name>
<evidence type="ECO:0000313" key="1">
    <source>
        <dbReference type="EMBL" id="PHH97495.1"/>
    </source>
</evidence>
<protein>
    <recommendedName>
        <fullName evidence="3">IraD/Gp25-like domain-containing protein</fullName>
    </recommendedName>
</protein>
<proteinExistence type="predicted"/>
<organism evidence="1 2">
    <name type="scientific">Fusobacterium nucleatum subsp. polymorphum</name>
    <name type="common">Fusobacterium polymorphum</name>
    <dbReference type="NCBI Taxonomy" id="76857"/>
    <lineage>
        <taxon>Bacteria</taxon>
        <taxon>Fusobacteriati</taxon>
        <taxon>Fusobacteriota</taxon>
        <taxon>Fusobacteriia</taxon>
        <taxon>Fusobacteriales</taxon>
        <taxon>Fusobacteriaceae</taxon>
        <taxon>Fusobacterium</taxon>
    </lineage>
</organism>
<gene>
    <name evidence="1" type="ORF">CA840_09430</name>
</gene>
<comment type="caution">
    <text evidence="1">The sequence shown here is derived from an EMBL/GenBank/DDBJ whole genome shotgun (WGS) entry which is preliminary data.</text>
</comment>
<evidence type="ECO:0000313" key="2">
    <source>
        <dbReference type="Proteomes" id="UP000225199"/>
    </source>
</evidence>
<dbReference type="Pfam" id="PF10934">
    <property type="entry name" value="Sheath_initiator"/>
    <property type="match status" value="1"/>
</dbReference>
<dbReference type="RefSeq" id="WP_098979291.1">
    <property type="nucleotide sequence ID" value="NZ_NIRJ01000001.1"/>
</dbReference>